<organism evidence="8 9">
    <name type="scientific">Crassostrea virginica</name>
    <name type="common">Eastern oyster</name>
    <dbReference type="NCBI Taxonomy" id="6565"/>
    <lineage>
        <taxon>Eukaryota</taxon>
        <taxon>Metazoa</taxon>
        <taxon>Spiralia</taxon>
        <taxon>Lophotrochozoa</taxon>
        <taxon>Mollusca</taxon>
        <taxon>Bivalvia</taxon>
        <taxon>Autobranchia</taxon>
        <taxon>Pteriomorphia</taxon>
        <taxon>Ostreida</taxon>
        <taxon>Ostreoidea</taxon>
        <taxon>Ostreidae</taxon>
        <taxon>Crassostrea</taxon>
    </lineage>
</organism>
<dbReference type="Pfam" id="PF05705">
    <property type="entry name" value="DUF829"/>
    <property type="match status" value="1"/>
</dbReference>
<evidence type="ECO:0000313" key="8">
    <source>
        <dbReference type="Proteomes" id="UP000694844"/>
    </source>
</evidence>
<dbReference type="KEGG" id="cvn:111120010"/>
<dbReference type="GO" id="GO:0005640">
    <property type="term" value="C:nuclear outer membrane"/>
    <property type="evidence" value="ECO:0007669"/>
    <property type="project" value="UniProtKB-SubCell"/>
</dbReference>
<dbReference type="PANTHER" id="PTHR12265">
    <property type="entry name" value="TRANSMEMBRANE PROTEIN 53"/>
    <property type="match status" value="1"/>
</dbReference>
<keyword evidence="3 7" id="KW-1133">Transmembrane helix</keyword>
<evidence type="ECO:0000256" key="1">
    <source>
        <dbReference type="ARBA" id="ARBA00007387"/>
    </source>
</evidence>
<dbReference type="SUPFAM" id="SSF53474">
    <property type="entry name" value="alpha/beta-Hydrolases"/>
    <property type="match status" value="1"/>
</dbReference>
<protein>
    <submittedName>
        <fullName evidence="9">Transmembrane protein 53-like</fullName>
    </submittedName>
</protein>
<dbReference type="RefSeq" id="XP_022316330.1">
    <property type="nucleotide sequence ID" value="XM_022460622.1"/>
</dbReference>
<dbReference type="InterPro" id="IPR029058">
    <property type="entry name" value="AB_hydrolase_fold"/>
</dbReference>
<evidence type="ECO:0000256" key="3">
    <source>
        <dbReference type="ARBA" id="ARBA00022989"/>
    </source>
</evidence>
<dbReference type="PANTHER" id="PTHR12265:SF30">
    <property type="entry name" value="TRANSMEMBRANE PROTEIN 53"/>
    <property type="match status" value="1"/>
</dbReference>
<evidence type="ECO:0000256" key="7">
    <source>
        <dbReference type="SAM" id="Phobius"/>
    </source>
</evidence>
<sequence>MNYLADENMEDDDIDYDITFPSPHTDLDDSDEVLDEYVFEGESKEPVVFLVGWAGCQPKHLAKYSKIYEKRCITIQYIPPTDVSYLNPELMTNLATKLLDLIKDFNLEANPIFFHIFSNNGSFMYTEITKVLISPGNKYKNLQVKGAIIDSAPGKRRILRASWAFAIASGKRGFARYIAFFGMIFYLIYLRVYLFFTMFFQGTDLANPNHVYNNIKEDKTRWPQLFIFSKADKVIPASDIVEIADYRREMFGVAVDTLQFEDSDHVAHFKDHPESYTVQCNAFLEKCLKSATDD</sequence>
<comment type="subcellular location">
    <subcellularLocation>
        <location evidence="6">Nucleus outer membrane</location>
        <topology evidence="6">Single-pass membrane protein</topology>
    </subcellularLocation>
</comment>
<reference evidence="9" key="1">
    <citation type="submission" date="2025-08" db="UniProtKB">
        <authorList>
            <consortium name="RefSeq"/>
        </authorList>
    </citation>
    <scope>IDENTIFICATION</scope>
    <source>
        <tissue evidence="9">Whole sample</tissue>
    </source>
</reference>
<feature type="transmembrane region" description="Helical" evidence="7">
    <location>
        <begin position="177"/>
        <end position="200"/>
    </location>
</feature>
<comment type="similarity">
    <text evidence="1">Belongs to the TMEM53 family.</text>
</comment>
<keyword evidence="8" id="KW-1185">Reference proteome</keyword>
<dbReference type="OrthoDB" id="77878at2759"/>
<gene>
    <name evidence="9" type="primary">LOC111120010</name>
</gene>
<keyword evidence="4 7" id="KW-0472">Membrane</keyword>
<dbReference type="Proteomes" id="UP000694844">
    <property type="component" value="Chromosome 2"/>
</dbReference>
<name>A0A8B8CKP0_CRAVI</name>
<evidence type="ECO:0000256" key="6">
    <source>
        <dbReference type="ARBA" id="ARBA00034303"/>
    </source>
</evidence>
<evidence type="ECO:0000256" key="5">
    <source>
        <dbReference type="ARBA" id="ARBA00023242"/>
    </source>
</evidence>
<evidence type="ECO:0000256" key="4">
    <source>
        <dbReference type="ARBA" id="ARBA00023136"/>
    </source>
</evidence>
<dbReference type="AlphaFoldDB" id="A0A8B8CKP0"/>
<proteinExistence type="inferred from homology"/>
<accession>A0A8B8CKP0</accession>
<dbReference type="GeneID" id="111120010"/>
<evidence type="ECO:0000313" key="9">
    <source>
        <dbReference type="RefSeq" id="XP_022316330.1"/>
    </source>
</evidence>
<keyword evidence="2 7" id="KW-0812">Transmembrane</keyword>
<keyword evidence="5" id="KW-0539">Nucleus</keyword>
<dbReference type="InterPro" id="IPR008547">
    <property type="entry name" value="DUF829_TMEM53"/>
</dbReference>
<evidence type="ECO:0000256" key="2">
    <source>
        <dbReference type="ARBA" id="ARBA00022692"/>
    </source>
</evidence>